<dbReference type="Pfam" id="PF06890">
    <property type="entry name" value="Phage_Mu_Gp45"/>
    <property type="match status" value="1"/>
</dbReference>
<feature type="domain" description="Bacteriophage Mu Gp45 N-terminal" evidence="1">
    <location>
        <begin position="27"/>
        <end position="85"/>
    </location>
</feature>
<dbReference type="AlphaFoldDB" id="A0A6M8HND2"/>
<keyword evidence="3" id="KW-1185">Reference proteome</keyword>
<name>A0A6M8HND2_9PROT</name>
<organism evidence="2 3">
    <name type="scientific">Lichenicola cladoniae</name>
    <dbReference type="NCBI Taxonomy" id="1484109"/>
    <lineage>
        <taxon>Bacteria</taxon>
        <taxon>Pseudomonadati</taxon>
        <taxon>Pseudomonadota</taxon>
        <taxon>Alphaproteobacteria</taxon>
        <taxon>Acetobacterales</taxon>
        <taxon>Acetobacteraceae</taxon>
        <taxon>Lichenicola</taxon>
    </lineage>
</organism>
<sequence length="164" mass="16801">MSDILAGLTRRLQNVVQVMRTTVAPIDSGPVQTVQAKSNSAQTRDNIPVTYHYGFSAHIPVGSDIIVLNVSGDGTKGMVISSAHQGSRPKNLTDGQVMLYDLTGSSVLMDGKGGVVLTASGGTVTINGKLVVTEDATIGGITFLAHEHSNGNDGNATGAPIAGT</sequence>
<reference evidence="2 3" key="1">
    <citation type="journal article" date="2014" name="World J. Microbiol. Biotechnol.">
        <title>Biodiversity and physiological characteristics of Antarctic and Arctic lichens-associated bacteria.</title>
        <authorList>
            <person name="Lee Y.M."/>
            <person name="Kim E.H."/>
            <person name="Lee H.K."/>
            <person name="Hong S.G."/>
        </authorList>
    </citation>
    <scope>NUCLEOTIDE SEQUENCE [LARGE SCALE GENOMIC DNA]</scope>
    <source>
        <strain evidence="2 3">PAMC 26569</strain>
    </source>
</reference>
<dbReference type="Proteomes" id="UP000500767">
    <property type="component" value="Chromosome"/>
</dbReference>
<evidence type="ECO:0000313" key="2">
    <source>
        <dbReference type="EMBL" id="QKE89810.1"/>
    </source>
</evidence>
<accession>A0A6M8HND2</accession>
<dbReference type="InterPro" id="IPR053861">
    <property type="entry name" value="Phage_Mu_Gp45_N"/>
</dbReference>
<protein>
    <recommendedName>
        <fullName evidence="1">Bacteriophage Mu Gp45 N-terminal domain-containing protein</fullName>
    </recommendedName>
</protein>
<dbReference type="RefSeq" id="WP_171834797.1">
    <property type="nucleotide sequence ID" value="NZ_CP053708.1"/>
</dbReference>
<dbReference type="KEGG" id="lck:HN018_06935"/>
<evidence type="ECO:0000313" key="3">
    <source>
        <dbReference type="Proteomes" id="UP000500767"/>
    </source>
</evidence>
<dbReference type="EMBL" id="CP053708">
    <property type="protein sequence ID" value="QKE89810.1"/>
    <property type="molecule type" value="Genomic_DNA"/>
</dbReference>
<evidence type="ECO:0000259" key="1">
    <source>
        <dbReference type="Pfam" id="PF06890"/>
    </source>
</evidence>
<gene>
    <name evidence="2" type="ORF">HN018_06935</name>
</gene>
<proteinExistence type="predicted"/>